<reference evidence="1" key="1">
    <citation type="journal article" date="2015" name="Nature">
        <title>Complex archaea that bridge the gap between prokaryotes and eukaryotes.</title>
        <authorList>
            <person name="Spang A."/>
            <person name="Saw J.H."/>
            <person name="Jorgensen S.L."/>
            <person name="Zaremba-Niedzwiedzka K."/>
            <person name="Martijn J."/>
            <person name="Lind A.E."/>
            <person name="van Eijk R."/>
            <person name="Schleper C."/>
            <person name="Guy L."/>
            <person name="Ettema T.J."/>
        </authorList>
    </citation>
    <scope>NUCLEOTIDE SEQUENCE</scope>
</reference>
<protein>
    <submittedName>
        <fullName evidence="1">Uncharacterized protein</fullName>
    </submittedName>
</protein>
<accession>A0A0F9MR29</accession>
<sequence>MIQMYISMHGCSIHNESDYSGVDQELLELNEECELHGFGTGVESLVVVACELARMRGQRLAIHVDCESTSYEPAHSLYDEFLPRLRRDLEHYRSNSKIYGLEAEPMRRLIAIVERLAAE</sequence>
<gene>
    <name evidence="1" type="ORF">LCGC14_1352470</name>
</gene>
<organism evidence="1">
    <name type="scientific">marine sediment metagenome</name>
    <dbReference type="NCBI Taxonomy" id="412755"/>
    <lineage>
        <taxon>unclassified sequences</taxon>
        <taxon>metagenomes</taxon>
        <taxon>ecological metagenomes</taxon>
    </lineage>
</organism>
<comment type="caution">
    <text evidence="1">The sequence shown here is derived from an EMBL/GenBank/DDBJ whole genome shotgun (WGS) entry which is preliminary data.</text>
</comment>
<proteinExistence type="predicted"/>
<dbReference type="AlphaFoldDB" id="A0A0F9MR29"/>
<name>A0A0F9MR29_9ZZZZ</name>
<evidence type="ECO:0000313" key="1">
    <source>
        <dbReference type="EMBL" id="KKM79175.1"/>
    </source>
</evidence>
<dbReference type="EMBL" id="LAZR01008371">
    <property type="protein sequence ID" value="KKM79175.1"/>
    <property type="molecule type" value="Genomic_DNA"/>
</dbReference>